<dbReference type="PANTHER" id="PTHR12471">
    <property type="entry name" value="VACUOLAR ATP SYNTHASE SUBUNIT S1"/>
    <property type="match status" value="1"/>
</dbReference>
<gene>
    <name evidence="11" type="primary">LOC105430092</name>
</gene>
<evidence type="ECO:0000259" key="9">
    <source>
        <dbReference type="Pfam" id="PF20520"/>
    </source>
</evidence>
<dbReference type="GeneID" id="105430092"/>
<comment type="subcellular location">
    <subcellularLocation>
        <location evidence="1">Membrane</location>
        <topology evidence="1">Single-pass membrane protein</topology>
    </subcellularLocation>
</comment>
<comment type="similarity">
    <text evidence="2">Belongs to the vacuolar ATPase subunit S1 family.</text>
</comment>
<name>A0A6I9WQ97_9HYME</name>
<dbReference type="RefSeq" id="XP_011641743.1">
    <property type="nucleotide sequence ID" value="XM_011643441.1"/>
</dbReference>
<dbReference type="Pfam" id="PF20520">
    <property type="entry name" value="Ac45-VOA1_TM"/>
    <property type="match status" value="1"/>
</dbReference>
<proteinExistence type="inferred from homology"/>
<dbReference type="GO" id="GO:0030641">
    <property type="term" value="P:regulation of cellular pH"/>
    <property type="evidence" value="ECO:0007669"/>
    <property type="project" value="TreeGrafter"/>
</dbReference>
<evidence type="ECO:0000256" key="5">
    <source>
        <dbReference type="ARBA" id="ARBA00023136"/>
    </source>
</evidence>
<dbReference type="InterPro" id="IPR046756">
    <property type="entry name" value="VAS1/VOA1_TM"/>
</dbReference>
<protein>
    <submittedName>
        <fullName evidence="11">Uncharacterized protein LOC105430092</fullName>
    </submittedName>
</protein>
<evidence type="ECO:0000256" key="6">
    <source>
        <dbReference type="SAM" id="Phobius"/>
    </source>
</evidence>
<dbReference type="AlphaFoldDB" id="A0A6I9WQ97"/>
<feature type="transmembrane region" description="Helical" evidence="6">
    <location>
        <begin position="325"/>
        <end position="346"/>
    </location>
</feature>
<dbReference type="InterPro" id="IPR046755">
    <property type="entry name" value="VAS1_LD"/>
</dbReference>
<dbReference type="InterPro" id="IPR008388">
    <property type="entry name" value="Ac45_acc_su"/>
</dbReference>
<organism evidence="10 11">
    <name type="scientific">Pogonomyrmex barbatus</name>
    <name type="common">red harvester ant</name>
    <dbReference type="NCBI Taxonomy" id="144034"/>
    <lineage>
        <taxon>Eukaryota</taxon>
        <taxon>Metazoa</taxon>
        <taxon>Ecdysozoa</taxon>
        <taxon>Arthropoda</taxon>
        <taxon>Hexapoda</taxon>
        <taxon>Insecta</taxon>
        <taxon>Pterygota</taxon>
        <taxon>Neoptera</taxon>
        <taxon>Endopterygota</taxon>
        <taxon>Hymenoptera</taxon>
        <taxon>Apocrita</taxon>
        <taxon>Aculeata</taxon>
        <taxon>Formicoidea</taxon>
        <taxon>Formicidae</taxon>
        <taxon>Myrmicinae</taxon>
        <taxon>Pogonomyrmex</taxon>
    </lineage>
</organism>
<keyword evidence="4 6" id="KW-1133">Transmembrane helix</keyword>
<keyword evidence="3 6" id="KW-0812">Transmembrane</keyword>
<evidence type="ECO:0000313" key="10">
    <source>
        <dbReference type="Proteomes" id="UP000504615"/>
    </source>
</evidence>
<keyword evidence="10" id="KW-1185">Reference proteome</keyword>
<dbReference type="KEGG" id="pbar:105430092"/>
<evidence type="ECO:0000256" key="2">
    <source>
        <dbReference type="ARBA" id="ARBA00009037"/>
    </source>
</evidence>
<accession>A0A6I9WQ97</accession>
<dbReference type="PANTHER" id="PTHR12471:SF7">
    <property type="entry name" value="V-TYPE PROTON ATPASE SUBUNIT S1"/>
    <property type="match status" value="1"/>
</dbReference>
<feature type="signal peptide" evidence="7">
    <location>
        <begin position="1"/>
        <end position="29"/>
    </location>
</feature>
<sequence>MTGGEKKSRLVRTPFLMLFAVCQFALSYACTPAVIWCPHNESSDYDATYRTAPSSPLQKLTSEEFERSLSQFNTTESAIVADELCVEDLRNSKVLSNATNGSKIFYFPCVVTPDAIFRKIYKQVKTIEDINDDHEFNMILKDVDSSGCTALTGKQCRYNYVERIKRDTANDNSTEFKIRTEKILFYSGKSLLFKAPGENSKEVTLTQSKVSEAISRTDKDKEAVILTIKFIDVDDIGSLTLEFFFNKNGGYYTWSQINYEAGNIILRSKRDISFPKNFSYHCFPKTVFANGNAYLNITDMQVQVDSKNGTFSDAYDCVGFTSIPIWTGIFVTTILGLIMIWALTMIMDIRTMDRFDDPKGKTITISAAE</sequence>
<evidence type="ECO:0000313" key="11">
    <source>
        <dbReference type="RefSeq" id="XP_011641743.1"/>
    </source>
</evidence>
<keyword evidence="5 6" id="KW-0472">Membrane</keyword>
<feature type="chain" id="PRO_5026793553" evidence="7">
    <location>
        <begin position="30"/>
        <end position="369"/>
    </location>
</feature>
<evidence type="ECO:0000259" key="8">
    <source>
        <dbReference type="Pfam" id="PF05827"/>
    </source>
</evidence>
<evidence type="ECO:0000256" key="1">
    <source>
        <dbReference type="ARBA" id="ARBA00004167"/>
    </source>
</evidence>
<evidence type="ECO:0000256" key="4">
    <source>
        <dbReference type="ARBA" id="ARBA00022989"/>
    </source>
</evidence>
<evidence type="ECO:0000256" key="3">
    <source>
        <dbReference type="ARBA" id="ARBA00022692"/>
    </source>
</evidence>
<feature type="domain" description="V-type proton ATPase subunit S1 luminal" evidence="8">
    <location>
        <begin position="185"/>
        <end position="304"/>
    </location>
</feature>
<dbReference type="GO" id="GO:0033176">
    <property type="term" value="C:proton-transporting V-type ATPase complex"/>
    <property type="evidence" value="ECO:0007669"/>
    <property type="project" value="TreeGrafter"/>
</dbReference>
<dbReference type="Proteomes" id="UP000504615">
    <property type="component" value="Unplaced"/>
</dbReference>
<reference evidence="11" key="1">
    <citation type="submission" date="2025-08" db="UniProtKB">
        <authorList>
            <consortium name="RefSeq"/>
        </authorList>
    </citation>
    <scope>IDENTIFICATION</scope>
</reference>
<dbReference type="GO" id="GO:0001671">
    <property type="term" value="F:ATPase activator activity"/>
    <property type="evidence" value="ECO:0007669"/>
    <property type="project" value="TreeGrafter"/>
</dbReference>
<keyword evidence="7" id="KW-0732">Signal</keyword>
<evidence type="ECO:0000256" key="7">
    <source>
        <dbReference type="SAM" id="SignalP"/>
    </source>
</evidence>
<feature type="domain" description="V-type proton ATPase subunit S1/VOA1 transmembrane" evidence="9">
    <location>
        <begin position="319"/>
        <end position="357"/>
    </location>
</feature>
<dbReference type="Pfam" id="PF05827">
    <property type="entry name" value="VAS1_LD"/>
    <property type="match status" value="1"/>
</dbReference>
<dbReference type="PROSITE" id="PS51257">
    <property type="entry name" value="PROKAR_LIPOPROTEIN"/>
    <property type="match status" value="1"/>
</dbReference>
<dbReference type="OrthoDB" id="9985059at2759"/>